<dbReference type="RefSeq" id="WP_141320179.1">
    <property type="nucleotide sequence ID" value="NZ_BJOC01000024.1"/>
</dbReference>
<dbReference type="Pfam" id="PF00583">
    <property type="entry name" value="Acetyltransf_1"/>
    <property type="match status" value="1"/>
</dbReference>
<dbReference type="EMBL" id="BJOC01000024">
    <property type="protein sequence ID" value="GED22951.1"/>
    <property type="molecule type" value="Genomic_DNA"/>
</dbReference>
<gene>
    <name evidence="2" type="ORF">HHA01_19280</name>
</gene>
<keyword evidence="2" id="KW-0808">Transferase</keyword>
<dbReference type="InterPro" id="IPR016181">
    <property type="entry name" value="Acyl_CoA_acyltransferase"/>
</dbReference>
<dbReference type="PROSITE" id="PS51186">
    <property type="entry name" value="GNAT"/>
    <property type="match status" value="1"/>
</dbReference>
<evidence type="ECO:0000313" key="2">
    <source>
        <dbReference type="EMBL" id="GED22951.1"/>
    </source>
</evidence>
<reference evidence="2 3" key="1">
    <citation type="submission" date="2019-06" db="EMBL/GenBank/DDBJ databases">
        <title>Whole genome shotgun sequence of Halomonas halmophila NBRC 15537.</title>
        <authorList>
            <person name="Hosoyama A."/>
            <person name="Uohara A."/>
            <person name="Ohji S."/>
            <person name="Ichikawa N."/>
        </authorList>
    </citation>
    <scope>NUCLEOTIDE SEQUENCE [LARGE SCALE GENOMIC DNA]</scope>
    <source>
        <strain evidence="2 3">NBRC 15537</strain>
    </source>
</reference>
<comment type="caution">
    <text evidence="2">The sequence shown here is derived from an EMBL/GenBank/DDBJ whole genome shotgun (WGS) entry which is preliminary data.</text>
</comment>
<dbReference type="Gene3D" id="3.40.630.30">
    <property type="match status" value="1"/>
</dbReference>
<name>A0A4Y4F749_9GAMM</name>
<evidence type="ECO:0000259" key="1">
    <source>
        <dbReference type="PROSITE" id="PS51186"/>
    </source>
</evidence>
<proteinExistence type="predicted"/>
<dbReference type="OrthoDB" id="187903at2"/>
<accession>A0A4Y4F749</accession>
<sequence>MPQPRLTTCQGAEITPYLEGLADLRIRVFRDYPYLYDGDPAYEAEYLKRYAENPRSLFVLALDGERLVGASTAQPLSDEVEEFRAPFEAQGYRVADVFYYGESVLLPEYRGHGLGHAFMDAREQHAEAAGYAWVAFCAVERPADHPLKPADYRPLHDFWQGRGYQRHPELATSFAWKDVGHTEETDKPMVFWLNRIDNIREASA</sequence>
<dbReference type="InterPro" id="IPR000182">
    <property type="entry name" value="GNAT_dom"/>
</dbReference>
<dbReference type="Proteomes" id="UP000319812">
    <property type="component" value="Unassembled WGS sequence"/>
</dbReference>
<dbReference type="GO" id="GO:0016747">
    <property type="term" value="F:acyltransferase activity, transferring groups other than amino-acyl groups"/>
    <property type="evidence" value="ECO:0007669"/>
    <property type="project" value="InterPro"/>
</dbReference>
<feature type="domain" description="N-acetyltransferase" evidence="1">
    <location>
        <begin position="12"/>
        <end position="194"/>
    </location>
</feature>
<keyword evidence="3" id="KW-1185">Reference proteome</keyword>
<dbReference type="SUPFAM" id="SSF55729">
    <property type="entry name" value="Acyl-CoA N-acyltransferases (Nat)"/>
    <property type="match status" value="1"/>
</dbReference>
<protein>
    <submittedName>
        <fullName evidence="2">GNAT family acetyltransferase</fullName>
    </submittedName>
</protein>
<organism evidence="2 3">
    <name type="scientific">Halomonas halmophila</name>
    <dbReference type="NCBI Taxonomy" id="252"/>
    <lineage>
        <taxon>Bacteria</taxon>
        <taxon>Pseudomonadati</taxon>
        <taxon>Pseudomonadota</taxon>
        <taxon>Gammaproteobacteria</taxon>
        <taxon>Oceanospirillales</taxon>
        <taxon>Halomonadaceae</taxon>
        <taxon>Halomonas</taxon>
    </lineage>
</organism>
<dbReference type="AlphaFoldDB" id="A0A4Y4F749"/>
<dbReference type="CDD" id="cd04301">
    <property type="entry name" value="NAT_SF"/>
    <property type="match status" value="1"/>
</dbReference>
<evidence type="ECO:0000313" key="3">
    <source>
        <dbReference type="Proteomes" id="UP000319812"/>
    </source>
</evidence>